<organism evidence="1">
    <name type="scientific">Heliothis virescens</name>
    <name type="common">Tobacco budworm moth</name>
    <dbReference type="NCBI Taxonomy" id="7102"/>
    <lineage>
        <taxon>Eukaryota</taxon>
        <taxon>Metazoa</taxon>
        <taxon>Ecdysozoa</taxon>
        <taxon>Arthropoda</taxon>
        <taxon>Hexapoda</taxon>
        <taxon>Insecta</taxon>
        <taxon>Pterygota</taxon>
        <taxon>Neoptera</taxon>
        <taxon>Endopterygota</taxon>
        <taxon>Lepidoptera</taxon>
        <taxon>Glossata</taxon>
        <taxon>Ditrysia</taxon>
        <taxon>Noctuoidea</taxon>
        <taxon>Noctuidae</taxon>
        <taxon>Heliothinae</taxon>
        <taxon>Heliothis</taxon>
    </lineage>
</organism>
<reference evidence="1" key="1">
    <citation type="submission" date="2017-09" db="EMBL/GenBank/DDBJ databases">
        <title>Contemporary evolution of a Lepidopteran species, Heliothis virescens, in response to modern agricultural practices.</title>
        <authorList>
            <person name="Fritz M.L."/>
            <person name="Deyonke A.M."/>
            <person name="Papanicolaou A."/>
            <person name="Micinski S."/>
            <person name="Westbrook J."/>
            <person name="Gould F."/>
        </authorList>
    </citation>
    <scope>NUCLEOTIDE SEQUENCE [LARGE SCALE GENOMIC DNA]</scope>
    <source>
        <strain evidence="1">HvINT-</strain>
        <tissue evidence="1">Whole body</tissue>
    </source>
</reference>
<dbReference type="AlphaFoldDB" id="A0A2A4K0Y4"/>
<evidence type="ECO:0000313" key="1">
    <source>
        <dbReference type="EMBL" id="PCG77302.1"/>
    </source>
</evidence>
<sequence>MKLLVAVVPRGVAEQAVERGYLSPWCRAASRNRRSSAATCRRGAARRRGTGGRARLLVAVVPRGVAEQAVERGYLSPWCRAASRNRRSSAATCRRGAARRRGTGGRARLLVAVVPRGVAEQAVERGYLSPWCRAASRNRRSSAATCRRGAARRRGTGGRARLLVAVVPRGVAEQAVERGYLSPWCRAASRNRRSSAATCRRGAARRRGTGGRARLLVAVVPRGVAEQAVERGYLSPWCRAASRNRRSSAATCRRGAARRRGTGGRARLLVAVVPRGVAEQAVERGYLSPWCRAASRNRRSSAATCRRGAARRRGTGGRARLLVAVVPRGVAEQAVERGYLSPWCRAASRNRRSSAATCRRGAARRRGTGGRARLLVAVVPRGVAEQAVERGYLSPWCRAASRNRRSSAATCRRGAARRRGTGGRARLLVAVVPRGVAEQAVERGYLSPWCRAASRNRRSSAATCRRGAARRRGTGGRARLLVAVVPRGVAEQAVERGYLSPWCRAASRNRRSSAATCRRGAARRRGTGGRARLLVAVVPRGVAEQAVERGYLSPWCRAASRNRRSSAATCRRGAARRRGTGGRARLLVAVVPRGVAEQAVERGYLSPWCRAASRNRRSSAATCRRGAARRRGTGGRARLLVAVVPRGVAEQAVERGYLSPWCRAASRNRRSSAATCRRGAARRRGTGGRARLLVAVVPRGVAEQAVERGYLSPWCRAASRNRRSSAATCRRGAARRRGTGGRARLLVAVVPRGVAEQAVERGYLSPWCRAASRNRRSSAACCALLRRAAFMSSRRWKSCSVASGSSAATCAANASPPPSGAITSLRIISALVMSLMTTLV</sequence>
<accession>A0A2A4K0Y4</accession>
<comment type="caution">
    <text evidence="1">The sequence shown here is derived from an EMBL/GenBank/DDBJ whole genome shotgun (WGS) entry which is preliminary data.</text>
</comment>
<gene>
    <name evidence="1" type="ORF">B5V51_7610</name>
</gene>
<protein>
    <submittedName>
        <fullName evidence="1">Uncharacterized protein</fullName>
    </submittedName>
</protein>
<name>A0A2A4K0Y4_HELVI</name>
<dbReference type="EMBL" id="NWSH01000335">
    <property type="protein sequence ID" value="PCG77302.1"/>
    <property type="molecule type" value="Genomic_DNA"/>
</dbReference>
<proteinExistence type="predicted"/>